<gene>
    <name evidence="2" type="ORF">CPB84DRAFT_1690403</name>
</gene>
<feature type="compositionally biased region" description="Acidic residues" evidence="1">
    <location>
        <begin position="69"/>
        <end position="83"/>
    </location>
</feature>
<comment type="caution">
    <text evidence="2">The sequence shown here is derived from an EMBL/GenBank/DDBJ whole genome shotgun (WGS) entry which is preliminary data.</text>
</comment>
<dbReference type="EMBL" id="JADNYJ010000222">
    <property type="protein sequence ID" value="KAF8874104.1"/>
    <property type="molecule type" value="Genomic_DNA"/>
</dbReference>
<sequence length="83" mass="8902">MPGGHPAKKRRNISGLKGQSTHSSAPLADILESAEQVADNCSNIDLEGSSHGDTGDQPHQDMKDQASSEPEDEEDSDFESDHE</sequence>
<name>A0A9P5N8R3_GYMJU</name>
<proteinExistence type="predicted"/>
<organism evidence="2 3">
    <name type="scientific">Gymnopilus junonius</name>
    <name type="common">Spectacular rustgill mushroom</name>
    <name type="synonym">Gymnopilus spectabilis subsp. junonius</name>
    <dbReference type="NCBI Taxonomy" id="109634"/>
    <lineage>
        <taxon>Eukaryota</taxon>
        <taxon>Fungi</taxon>
        <taxon>Dikarya</taxon>
        <taxon>Basidiomycota</taxon>
        <taxon>Agaricomycotina</taxon>
        <taxon>Agaricomycetes</taxon>
        <taxon>Agaricomycetidae</taxon>
        <taxon>Agaricales</taxon>
        <taxon>Agaricineae</taxon>
        <taxon>Hymenogastraceae</taxon>
        <taxon>Gymnopilus</taxon>
    </lineage>
</organism>
<feature type="compositionally biased region" description="Basic residues" evidence="1">
    <location>
        <begin position="1"/>
        <end position="12"/>
    </location>
</feature>
<accession>A0A9P5N8R3</accession>
<feature type="region of interest" description="Disordered" evidence="1">
    <location>
        <begin position="1"/>
        <end position="83"/>
    </location>
</feature>
<reference evidence="2" key="1">
    <citation type="submission" date="2020-11" db="EMBL/GenBank/DDBJ databases">
        <authorList>
            <consortium name="DOE Joint Genome Institute"/>
            <person name="Ahrendt S."/>
            <person name="Riley R."/>
            <person name="Andreopoulos W."/>
            <person name="LaButti K."/>
            <person name="Pangilinan J."/>
            <person name="Ruiz-duenas F.J."/>
            <person name="Barrasa J.M."/>
            <person name="Sanchez-Garcia M."/>
            <person name="Camarero S."/>
            <person name="Miyauchi S."/>
            <person name="Serrano A."/>
            <person name="Linde D."/>
            <person name="Babiker R."/>
            <person name="Drula E."/>
            <person name="Ayuso-Fernandez I."/>
            <person name="Pacheco R."/>
            <person name="Padilla G."/>
            <person name="Ferreira P."/>
            <person name="Barriuso J."/>
            <person name="Kellner H."/>
            <person name="Castanera R."/>
            <person name="Alfaro M."/>
            <person name="Ramirez L."/>
            <person name="Pisabarro A.G."/>
            <person name="Kuo A."/>
            <person name="Tritt A."/>
            <person name="Lipzen A."/>
            <person name="He G."/>
            <person name="Yan M."/>
            <person name="Ng V."/>
            <person name="Cullen D."/>
            <person name="Martin F."/>
            <person name="Rosso M.-N."/>
            <person name="Henrissat B."/>
            <person name="Hibbett D."/>
            <person name="Martinez A.T."/>
            <person name="Grigoriev I.V."/>
        </authorList>
    </citation>
    <scope>NUCLEOTIDE SEQUENCE</scope>
    <source>
        <strain evidence="2">AH 44721</strain>
    </source>
</reference>
<evidence type="ECO:0000313" key="2">
    <source>
        <dbReference type="EMBL" id="KAF8874104.1"/>
    </source>
</evidence>
<keyword evidence="3" id="KW-1185">Reference proteome</keyword>
<feature type="compositionally biased region" description="Basic and acidic residues" evidence="1">
    <location>
        <begin position="48"/>
        <end position="66"/>
    </location>
</feature>
<dbReference type="AlphaFoldDB" id="A0A9P5N8R3"/>
<dbReference type="Proteomes" id="UP000724874">
    <property type="component" value="Unassembled WGS sequence"/>
</dbReference>
<evidence type="ECO:0000313" key="3">
    <source>
        <dbReference type="Proteomes" id="UP000724874"/>
    </source>
</evidence>
<protein>
    <submittedName>
        <fullName evidence="2">Uncharacterized protein</fullName>
    </submittedName>
</protein>
<evidence type="ECO:0000256" key="1">
    <source>
        <dbReference type="SAM" id="MobiDB-lite"/>
    </source>
</evidence>